<organism evidence="15 16">
    <name type="scientific">Geotrypetes seraphini</name>
    <name type="common">Gaboon caecilian</name>
    <name type="synonym">Caecilia seraphini</name>
    <dbReference type="NCBI Taxonomy" id="260995"/>
    <lineage>
        <taxon>Eukaryota</taxon>
        <taxon>Metazoa</taxon>
        <taxon>Chordata</taxon>
        <taxon>Craniata</taxon>
        <taxon>Vertebrata</taxon>
        <taxon>Euteleostomi</taxon>
        <taxon>Amphibia</taxon>
        <taxon>Gymnophiona</taxon>
        <taxon>Geotrypetes</taxon>
    </lineage>
</organism>
<dbReference type="GO" id="GO:0004053">
    <property type="term" value="F:arginase activity"/>
    <property type="evidence" value="ECO:0007669"/>
    <property type="project" value="UniProtKB-EC"/>
</dbReference>
<reference evidence="16" key="1">
    <citation type="submission" date="2025-08" db="UniProtKB">
        <authorList>
            <consortium name="RefSeq"/>
        </authorList>
    </citation>
    <scope>IDENTIFICATION</scope>
</reference>
<keyword evidence="6 11" id="KW-0479">Metal-binding</keyword>
<dbReference type="SUPFAM" id="SSF52768">
    <property type="entry name" value="Arginase/deacetylase"/>
    <property type="match status" value="1"/>
</dbReference>
<feature type="binding site" evidence="11">
    <location>
        <position position="149"/>
    </location>
    <ligand>
        <name>Mn(2+)</name>
        <dbReference type="ChEBI" id="CHEBI:29035"/>
        <label>1</label>
    </ligand>
</feature>
<evidence type="ECO:0000256" key="12">
    <source>
        <dbReference type="PROSITE-ProRule" id="PRU00742"/>
    </source>
</evidence>
<accession>A0A6P8RRZ6</accession>
<evidence type="ECO:0000256" key="10">
    <source>
        <dbReference type="ARBA" id="ARBA00054071"/>
    </source>
</evidence>
<dbReference type="CDD" id="cd09989">
    <property type="entry name" value="Arginase"/>
    <property type="match status" value="1"/>
</dbReference>
<dbReference type="GO" id="GO:0005739">
    <property type="term" value="C:mitochondrion"/>
    <property type="evidence" value="ECO:0007669"/>
    <property type="project" value="TreeGrafter"/>
</dbReference>
<dbReference type="Pfam" id="PF00491">
    <property type="entry name" value="Arginase"/>
    <property type="match status" value="1"/>
</dbReference>
<feature type="binding site" evidence="11">
    <location>
        <position position="145"/>
    </location>
    <ligand>
        <name>Mn(2+)</name>
        <dbReference type="ChEBI" id="CHEBI:29035"/>
        <label>1</label>
    </ligand>
</feature>
<dbReference type="GO" id="GO:0051241">
    <property type="term" value="P:negative regulation of multicellular organismal process"/>
    <property type="evidence" value="ECO:0007669"/>
    <property type="project" value="UniProtKB-ARBA"/>
</dbReference>
<keyword evidence="8 11" id="KW-0464">Manganese</keyword>
<comment type="catalytic activity">
    <reaction evidence="9 14">
        <text>L-arginine + H2O = urea + L-ornithine</text>
        <dbReference type="Rhea" id="RHEA:20569"/>
        <dbReference type="ChEBI" id="CHEBI:15377"/>
        <dbReference type="ChEBI" id="CHEBI:16199"/>
        <dbReference type="ChEBI" id="CHEBI:32682"/>
        <dbReference type="ChEBI" id="CHEBI:46911"/>
        <dbReference type="EC" id="3.5.3.1"/>
    </reaction>
</comment>
<dbReference type="PRINTS" id="PR00116">
    <property type="entry name" value="ARGINASE"/>
</dbReference>
<evidence type="ECO:0000256" key="11">
    <source>
        <dbReference type="PIRSR" id="PIRSR036979-1"/>
    </source>
</evidence>
<keyword evidence="15" id="KW-1185">Reference proteome</keyword>
<feature type="binding site" evidence="11">
    <location>
        <position position="147"/>
    </location>
    <ligand>
        <name>Mn(2+)</name>
        <dbReference type="ChEBI" id="CHEBI:29035"/>
        <label>1</label>
    </ligand>
</feature>
<dbReference type="Gene3D" id="3.40.800.10">
    <property type="entry name" value="Ureohydrolase domain"/>
    <property type="match status" value="1"/>
</dbReference>
<evidence type="ECO:0000256" key="2">
    <source>
        <dbReference type="ARBA" id="ARBA00011233"/>
    </source>
</evidence>
<evidence type="ECO:0000256" key="13">
    <source>
        <dbReference type="RuleBase" id="RU003684"/>
    </source>
</evidence>
<dbReference type="PIRSF" id="PIRSF036979">
    <property type="entry name" value="Arginase"/>
    <property type="match status" value="1"/>
</dbReference>
<comment type="pathway">
    <text evidence="1 14">Nitrogen metabolism; urea cycle; L-ornithine and urea from L-arginine: step 1/1.</text>
</comment>
<dbReference type="EC" id="3.5.3.1" evidence="3 14"/>
<comment type="subunit">
    <text evidence="2">Homotrimer.</text>
</comment>
<dbReference type="PROSITE" id="PS51409">
    <property type="entry name" value="ARGINASE_2"/>
    <property type="match status" value="1"/>
</dbReference>
<dbReference type="GO" id="GO:0000050">
    <property type="term" value="P:urea cycle"/>
    <property type="evidence" value="ECO:0007669"/>
    <property type="project" value="UniProtKB-UniPathway"/>
</dbReference>
<dbReference type="PROSITE" id="PS01053">
    <property type="entry name" value="ARGINASE_1"/>
    <property type="match status" value="1"/>
</dbReference>
<feature type="binding site" evidence="11">
    <location>
        <position position="253"/>
    </location>
    <ligand>
        <name>Mn(2+)</name>
        <dbReference type="ChEBI" id="CHEBI:29035"/>
        <label>1</label>
    </ligand>
</feature>
<feature type="binding site" evidence="11">
    <location>
        <position position="255"/>
    </location>
    <ligand>
        <name>Mn(2+)</name>
        <dbReference type="ChEBI" id="CHEBI:29035"/>
        <label>1</label>
    </ligand>
</feature>
<evidence type="ECO:0000313" key="16">
    <source>
        <dbReference type="RefSeq" id="XP_033808003.1"/>
    </source>
</evidence>
<dbReference type="InterPro" id="IPR006035">
    <property type="entry name" value="Ureohydrolase"/>
</dbReference>
<dbReference type="FunFam" id="3.40.800.10:FF:000008">
    <property type="entry name" value="Arginase"/>
    <property type="match status" value="1"/>
</dbReference>
<comment type="cofactor">
    <cofactor evidence="11 14">
        <name>Mn(2+)</name>
        <dbReference type="ChEBI" id="CHEBI:29035"/>
    </cofactor>
    <text evidence="11 14">Binds 2 manganese ions per subunit.</text>
</comment>
<evidence type="ECO:0000256" key="5">
    <source>
        <dbReference type="ARBA" id="ARBA00022503"/>
    </source>
</evidence>
<dbReference type="InterPro" id="IPR023696">
    <property type="entry name" value="Ureohydrolase_dom_sf"/>
</dbReference>
<name>A0A6P8RRZ6_GEOSA</name>
<dbReference type="Proteomes" id="UP000515159">
    <property type="component" value="Chromosome 7"/>
</dbReference>
<proteinExistence type="inferred from homology"/>
<evidence type="ECO:0000313" key="15">
    <source>
        <dbReference type="Proteomes" id="UP000515159"/>
    </source>
</evidence>
<evidence type="ECO:0000256" key="1">
    <source>
        <dbReference type="ARBA" id="ARBA00005098"/>
    </source>
</evidence>
<dbReference type="RefSeq" id="XP_033808003.1">
    <property type="nucleotide sequence ID" value="XM_033952112.1"/>
</dbReference>
<dbReference type="PANTHER" id="PTHR43782:SF4">
    <property type="entry name" value="ARGINASE-2, MITOCHONDRIAL"/>
    <property type="match status" value="1"/>
</dbReference>
<comment type="similarity">
    <text evidence="12 13">Belongs to the arginase family.</text>
</comment>
<dbReference type="CTD" id="384"/>
<evidence type="ECO:0000256" key="3">
    <source>
        <dbReference type="ARBA" id="ARBA00012168"/>
    </source>
</evidence>
<gene>
    <name evidence="16" type="primary">ARG2</name>
</gene>
<dbReference type="NCBIfam" id="TIGR01229">
    <property type="entry name" value="rocF_arginase"/>
    <property type="match status" value="1"/>
</dbReference>
<keyword evidence="7 13" id="KW-0378">Hydrolase</keyword>
<dbReference type="InterPro" id="IPR020855">
    <property type="entry name" value="Ureohydrolase_Mn_BS"/>
</dbReference>
<evidence type="ECO:0000256" key="6">
    <source>
        <dbReference type="ARBA" id="ARBA00022723"/>
    </source>
</evidence>
<protein>
    <recommendedName>
        <fullName evidence="3 14">Arginase</fullName>
        <ecNumber evidence="3 14">3.5.3.1</ecNumber>
    </recommendedName>
</protein>
<dbReference type="KEGG" id="gsh:117363785"/>
<evidence type="ECO:0000256" key="14">
    <source>
        <dbReference type="RuleBase" id="RU361159"/>
    </source>
</evidence>
<dbReference type="PANTHER" id="PTHR43782">
    <property type="entry name" value="ARGINASE"/>
    <property type="match status" value="1"/>
</dbReference>
<evidence type="ECO:0000256" key="7">
    <source>
        <dbReference type="ARBA" id="ARBA00022801"/>
    </source>
</evidence>
<evidence type="ECO:0000256" key="8">
    <source>
        <dbReference type="ARBA" id="ARBA00023211"/>
    </source>
</evidence>
<evidence type="ECO:0000256" key="9">
    <source>
        <dbReference type="ARBA" id="ARBA00047391"/>
    </source>
</evidence>
<dbReference type="GO" id="GO:0030145">
    <property type="term" value="F:manganese ion binding"/>
    <property type="evidence" value="ECO:0007669"/>
    <property type="project" value="TreeGrafter"/>
</dbReference>
<dbReference type="OrthoDB" id="9992747at2759"/>
<comment type="function">
    <text evidence="10">As well as its role in the urea cycle, may be involved in tissue remodeling.</text>
</comment>
<dbReference type="UniPathway" id="UPA00158">
    <property type="reaction ID" value="UER00270"/>
</dbReference>
<evidence type="ECO:0000256" key="4">
    <source>
        <dbReference type="ARBA" id="ARBA00022436"/>
    </source>
</evidence>
<dbReference type="FunCoup" id="A0A6P8RRZ6">
    <property type="interactions" value="836"/>
</dbReference>
<keyword evidence="4 14" id="KW-0835">Urea cycle</keyword>
<keyword evidence="5 14" id="KW-0056">Arginine metabolism</keyword>
<dbReference type="AlphaFoldDB" id="A0A6P8RRZ6"/>
<feature type="binding site" evidence="11">
    <location>
        <position position="122"/>
    </location>
    <ligand>
        <name>Mn(2+)</name>
        <dbReference type="ChEBI" id="CHEBI:29035"/>
        <label>1</label>
    </ligand>
</feature>
<dbReference type="GO" id="GO:0006525">
    <property type="term" value="P:arginine metabolic process"/>
    <property type="evidence" value="ECO:0007669"/>
    <property type="project" value="UniProtKB-KW"/>
</dbReference>
<dbReference type="InParanoid" id="A0A6P8RRZ6"/>
<dbReference type="InterPro" id="IPR014033">
    <property type="entry name" value="Arginase"/>
</dbReference>
<sequence length="356" mass="38768">MSIRRNFVRMLKKQFDSVAGQNKCTHSVAVIGAPFSKGQKRRGVEHGPAAIRSAGLIEKLSGLGCSVYDFGDLTFPQVPNDELYKNTIKYPRSVGLAAQILADAVHNAVGTGHMCLTLGGDHSLAVGSISGHAQQCPDLCVIWVDAHADINTPLTTVSGNLHGQPVSFLLRELQDKVPLLPGFSWTKPCLSRSDIVYIGLRDIDPAEHYILKNYNIPYFSMRDIDQLGIQKVMERTLEQLLSRRKRPIHLSFDIDAFDPTLAPATGTPVLGGLTYREGIYITEEIHNTGALSAIDMVEVNPLLGATTADANATARLAVDVIASCLGQTREGAHVVIDELPTPDSTYESDQEEEVRL</sequence>
<dbReference type="GeneID" id="117363785"/>